<reference evidence="3 4" key="2">
    <citation type="journal article" date="2018" name="Hortic Res">
        <title>Improved Brassica rapa reference genome by single-molecule sequencing and chromosome conformation capture technologies.</title>
        <authorList>
            <person name="Zhang L."/>
            <person name="Cai X."/>
            <person name="Wu J."/>
            <person name="Liu M."/>
            <person name="Grob S."/>
            <person name="Cheng F."/>
            <person name="Liang J."/>
            <person name="Cai C."/>
            <person name="Liu Z."/>
            <person name="Liu B."/>
            <person name="Wang F."/>
            <person name="Li S."/>
            <person name="Liu F."/>
            <person name="Li X."/>
            <person name="Cheng L."/>
            <person name="Yang W."/>
            <person name="Li M.H."/>
            <person name="Grossniklaus U."/>
            <person name="Zheng H."/>
            <person name="Wang X."/>
        </authorList>
    </citation>
    <scope>NUCLEOTIDE SEQUENCE [LARGE SCALE GENOMIC DNA]</scope>
    <source>
        <strain evidence="3 4">cv. Chiifu-401-42</strain>
    </source>
</reference>
<dbReference type="HOGENOM" id="CLU_1498367_0_0_1"/>
<dbReference type="OrthoDB" id="1104135at2759"/>
<dbReference type="RefSeq" id="XP_009126616.2">
    <property type="nucleotide sequence ID" value="XM_009128368.2"/>
</dbReference>
<evidence type="ECO:0000313" key="4">
    <source>
        <dbReference type="Proteomes" id="UP000011750"/>
    </source>
</evidence>
<evidence type="ECO:0000313" key="3">
    <source>
        <dbReference type="EnsemblPlants" id="Bra020256.1-P"/>
    </source>
</evidence>
<feature type="region of interest" description="Disordered" evidence="1">
    <location>
        <begin position="43"/>
        <end position="133"/>
    </location>
</feature>
<feature type="domain" description="RIN4 pathogenic type III effector avirulence factor Avr cleavage site" evidence="2">
    <location>
        <begin position="127"/>
        <end position="159"/>
    </location>
</feature>
<reference evidence="3 4" key="1">
    <citation type="journal article" date="2011" name="Nat. Genet.">
        <title>The genome of the mesopolyploid crop species Brassica rapa.</title>
        <authorList>
            <consortium name="Brassica rapa Genome Sequencing Project Consortium"/>
            <person name="Wang X."/>
            <person name="Wang H."/>
            <person name="Wang J."/>
            <person name="Sun R."/>
            <person name="Wu J."/>
            <person name="Liu S."/>
            <person name="Bai Y."/>
            <person name="Mun J.H."/>
            <person name="Bancroft I."/>
            <person name="Cheng F."/>
            <person name="Huang S."/>
            <person name="Li X."/>
            <person name="Hua W."/>
            <person name="Wang J."/>
            <person name="Wang X."/>
            <person name="Freeling M."/>
            <person name="Pires J.C."/>
            <person name="Paterson A.H."/>
            <person name="Chalhoub B."/>
            <person name="Wang B."/>
            <person name="Hayward A."/>
            <person name="Sharpe A.G."/>
            <person name="Park B.S."/>
            <person name="Weisshaar B."/>
            <person name="Liu B."/>
            <person name="Li B."/>
            <person name="Liu B."/>
            <person name="Tong C."/>
            <person name="Song C."/>
            <person name="Duran C."/>
            <person name="Peng C."/>
            <person name="Geng C."/>
            <person name="Koh C."/>
            <person name="Lin C."/>
            <person name="Edwards D."/>
            <person name="Mu D."/>
            <person name="Shen D."/>
            <person name="Soumpourou E."/>
            <person name="Li F."/>
            <person name="Fraser F."/>
            <person name="Conant G."/>
            <person name="Lassalle G."/>
            <person name="King G.J."/>
            <person name="Bonnema G."/>
            <person name="Tang H."/>
            <person name="Wang H."/>
            <person name="Belcram H."/>
            <person name="Zhou H."/>
            <person name="Hirakawa H."/>
            <person name="Abe H."/>
            <person name="Guo H."/>
            <person name="Wang H."/>
            <person name="Jin H."/>
            <person name="Parkin I.A."/>
            <person name="Batley J."/>
            <person name="Kim J.S."/>
            <person name="Just J."/>
            <person name="Li J."/>
            <person name="Xu J."/>
            <person name="Deng J."/>
            <person name="Kim J.A."/>
            <person name="Li J."/>
            <person name="Yu J."/>
            <person name="Meng J."/>
            <person name="Wang J."/>
            <person name="Min J."/>
            <person name="Poulain J."/>
            <person name="Wang J."/>
            <person name="Hatakeyama K."/>
            <person name="Wu K."/>
            <person name="Wang L."/>
            <person name="Fang L."/>
            <person name="Trick M."/>
            <person name="Links M.G."/>
            <person name="Zhao M."/>
            <person name="Jin M."/>
            <person name="Ramchiary N."/>
            <person name="Drou N."/>
            <person name="Berkman P.J."/>
            <person name="Cai Q."/>
            <person name="Huang Q."/>
            <person name="Li R."/>
            <person name="Tabata S."/>
            <person name="Cheng S."/>
            <person name="Zhang S."/>
            <person name="Zhang S."/>
            <person name="Huang S."/>
            <person name="Sato S."/>
            <person name="Sun S."/>
            <person name="Kwon S.J."/>
            <person name="Choi S.R."/>
            <person name="Lee T.H."/>
            <person name="Fan W."/>
            <person name="Zhao X."/>
            <person name="Tan X."/>
            <person name="Xu X."/>
            <person name="Wang Y."/>
            <person name="Qiu Y."/>
            <person name="Yin Y."/>
            <person name="Li Y."/>
            <person name="Du Y."/>
            <person name="Liao Y."/>
            <person name="Lim Y."/>
            <person name="Narusaka Y."/>
            <person name="Wang Y."/>
            <person name="Wang Z."/>
            <person name="Li Z."/>
            <person name="Wang Z."/>
            <person name="Xiong Z."/>
            <person name="Zhang Z."/>
        </authorList>
    </citation>
    <scope>NUCLEOTIDE SEQUENCE [LARGE SCALE GENOMIC DNA]</scope>
    <source>
        <strain evidence="3 4">cv. Chiifu-401-42</strain>
    </source>
</reference>
<dbReference type="Pfam" id="PF05627">
    <property type="entry name" value="AvrRpt-cleavage"/>
    <property type="match status" value="1"/>
</dbReference>
<dbReference type="InterPro" id="IPR040387">
    <property type="entry name" value="RIN4/NOI4"/>
</dbReference>
<dbReference type="PANTHER" id="PTHR33159">
    <property type="entry name" value="RPM1-INTERACTING PROTEIN 4 (RIN4) FAMILY PROTEIN"/>
    <property type="match status" value="1"/>
</dbReference>
<dbReference type="AlphaFoldDB" id="M4DUR3"/>
<dbReference type="EnsemblPlants" id="Bra020256.1">
    <property type="protein sequence ID" value="Bra020256.1-P"/>
    <property type="gene ID" value="Bra020256"/>
</dbReference>
<protein>
    <recommendedName>
        <fullName evidence="2">RIN4 pathogenic type III effector avirulence factor Avr cleavage site domain-containing protein</fullName>
    </recommendedName>
</protein>
<dbReference type="PANTHER" id="PTHR33159:SF87">
    <property type="entry name" value="OS09G0253000 PROTEIN"/>
    <property type="match status" value="1"/>
</dbReference>
<dbReference type="KEGG" id="brp:103851513"/>
<dbReference type="GeneID" id="103851513"/>
<feature type="compositionally biased region" description="Basic and acidic residues" evidence="1">
    <location>
        <begin position="67"/>
        <end position="79"/>
    </location>
</feature>
<organism evidence="3 4">
    <name type="scientific">Brassica campestris</name>
    <name type="common">Field mustard</name>
    <dbReference type="NCBI Taxonomy" id="3711"/>
    <lineage>
        <taxon>Eukaryota</taxon>
        <taxon>Viridiplantae</taxon>
        <taxon>Streptophyta</taxon>
        <taxon>Embryophyta</taxon>
        <taxon>Tracheophyta</taxon>
        <taxon>Spermatophyta</taxon>
        <taxon>Magnoliopsida</taxon>
        <taxon>eudicotyledons</taxon>
        <taxon>Gunneridae</taxon>
        <taxon>Pentapetalae</taxon>
        <taxon>rosids</taxon>
        <taxon>malvids</taxon>
        <taxon>Brassicales</taxon>
        <taxon>Brassicaceae</taxon>
        <taxon>Brassiceae</taxon>
        <taxon>Brassica</taxon>
    </lineage>
</organism>
<dbReference type="InParanoid" id="M4DUR3"/>
<dbReference type="Proteomes" id="UP000011750">
    <property type="component" value="Chromosome A02"/>
</dbReference>
<keyword evidence="4" id="KW-1185">Reference proteome</keyword>
<feature type="compositionally biased region" description="Basic and acidic residues" evidence="1">
    <location>
        <begin position="87"/>
        <end position="112"/>
    </location>
</feature>
<accession>M4DUR3</accession>
<proteinExistence type="predicted"/>
<dbReference type="STRING" id="51351.M4DUR3"/>
<reference evidence="3" key="3">
    <citation type="submission" date="2023-03" db="UniProtKB">
        <authorList>
            <consortium name="EnsemblPlants"/>
        </authorList>
    </citation>
    <scope>IDENTIFICATION</scope>
    <source>
        <strain evidence="3">cv. Chiifu-401-42</strain>
    </source>
</reference>
<dbReference type="InterPro" id="IPR008700">
    <property type="entry name" value="TypeIII_avirulence_cleave"/>
</dbReference>
<sequence>MRNGCLAKLRSKYLGKMCNKGEITSEKSKEEWKPKVEECWKRKEVKDKSQVHDPSTANTNISSRENQVIKEMADKKFDDTPALYKSMDTEKDENSNEKQTLERGSGKVDVNRTKAGQDSTQDQPKPSRVLPKFGEWDVRDPVTADVFRVIFNKPKDERRGALNDEFYKVKTFDLRGIKSGGRK</sequence>
<name>M4DUR3_BRACM</name>
<evidence type="ECO:0000259" key="2">
    <source>
        <dbReference type="Pfam" id="PF05627"/>
    </source>
</evidence>
<feature type="compositionally biased region" description="Polar residues" evidence="1">
    <location>
        <begin position="52"/>
        <end position="66"/>
    </location>
</feature>
<dbReference type="Gramene" id="Bra020256.1">
    <property type="protein sequence ID" value="Bra020256.1-P"/>
    <property type="gene ID" value="Bra020256"/>
</dbReference>
<evidence type="ECO:0000256" key="1">
    <source>
        <dbReference type="SAM" id="MobiDB-lite"/>
    </source>
</evidence>
<feature type="compositionally biased region" description="Polar residues" evidence="1">
    <location>
        <begin position="114"/>
        <end position="124"/>
    </location>
</feature>